<dbReference type="STRING" id="6573.A0A210QQ60"/>
<evidence type="ECO:0000256" key="4">
    <source>
        <dbReference type="ARBA" id="ARBA00022771"/>
    </source>
</evidence>
<feature type="domain" description="C2H2-type" evidence="13">
    <location>
        <begin position="1007"/>
        <end position="1034"/>
    </location>
</feature>
<feature type="domain" description="C2H2-type" evidence="13">
    <location>
        <begin position="978"/>
        <end position="1006"/>
    </location>
</feature>
<keyword evidence="2" id="KW-0479">Metal-binding</keyword>
<keyword evidence="7" id="KW-0238">DNA-binding</keyword>
<evidence type="ECO:0000313" key="14">
    <source>
        <dbReference type="EMBL" id="OWF50873.1"/>
    </source>
</evidence>
<dbReference type="FunFam" id="3.30.160.60:FF:000614">
    <property type="entry name" value="Zinc finger protein 142"/>
    <property type="match status" value="1"/>
</dbReference>
<keyword evidence="4 10" id="KW-0863">Zinc-finger</keyword>
<evidence type="ECO:0000256" key="7">
    <source>
        <dbReference type="ARBA" id="ARBA00023125"/>
    </source>
</evidence>
<evidence type="ECO:0000256" key="11">
    <source>
        <dbReference type="SAM" id="Coils"/>
    </source>
</evidence>
<keyword evidence="6" id="KW-0805">Transcription regulation</keyword>
<feature type="domain" description="C2H2-type" evidence="13">
    <location>
        <begin position="466"/>
        <end position="488"/>
    </location>
</feature>
<feature type="domain" description="C2H2-type" evidence="13">
    <location>
        <begin position="1063"/>
        <end position="1090"/>
    </location>
</feature>
<dbReference type="PANTHER" id="PTHR24408:SF21">
    <property type="entry name" value="ZINC FINGER PROTEIN"/>
    <property type="match status" value="1"/>
</dbReference>
<evidence type="ECO:0000313" key="15">
    <source>
        <dbReference type="Proteomes" id="UP000242188"/>
    </source>
</evidence>
<evidence type="ECO:0000256" key="9">
    <source>
        <dbReference type="ARBA" id="ARBA00023242"/>
    </source>
</evidence>
<dbReference type="SMART" id="SM00355">
    <property type="entry name" value="ZnF_C2H2"/>
    <property type="match status" value="19"/>
</dbReference>
<dbReference type="InterPro" id="IPR036236">
    <property type="entry name" value="Znf_C2H2_sf"/>
</dbReference>
<keyword evidence="15" id="KW-1185">Reference proteome</keyword>
<dbReference type="GO" id="GO:0008270">
    <property type="term" value="F:zinc ion binding"/>
    <property type="evidence" value="ECO:0007669"/>
    <property type="project" value="UniProtKB-KW"/>
</dbReference>
<dbReference type="Proteomes" id="UP000242188">
    <property type="component" value="Unassembled WGS sequence"/>
</dbReference>
<feature type="region of interest" description="Disordered" evidence="12">
    <location>
        <begin position="103"/>
        <end position="155"/>
    </location>
</feature>
<keyword evidence="11" id="KW-0175">Coiled coil</keyword>
<evidence type="ECO:0000256" key="2">
    <source>
        <dbReference type="ARBA" id="ARBA00022723"/>
    </source>
</evidence>
<dbReference type="FunFam" id="3.30.160.60:FF:000255">
    <property type="entry name" value="Zinc finger and AT-hook domain containing"/>
    <property type="match status" value="1"/>
</dbReference>
<gene>
    <name evidence="14" type="ORF">KP79_PYT13833</name>
</gene>
<dbReference type="Pfam" id="PF00096">
    <property type="entry name" value="zf-C2H2"/>
    <property type="match status" value="1"/>
</dbReference>
<dbReference type="Pfam" id="PF13912">
    <property type="entry name" value="zf-C2H2_6"/>
    <property type="match status" value="2"/>
</dbReference>
<feature type="domain" description="C2H2-type" evidence="13">
    <location>
        <begin position="1035"/>
        <end position="1062"/>
    </location>
</feature>
<feature type="region of interest" description="Disordered" evidence="12">
    <location>
        <begin position="215"/>
        <end position="234"/>
    </location>
</feature>
<keyword evidence="9" id="KW-0539">Nucleus</keyword>
<feature type="compositionally biased region" description="Acidic residues" evidence="12">
    <location>
        <begin position="768"/>
        <end position="782"/>
    </location>
</feature>
<evidence type="ECO:0000256" key="8">
    <source>
        <dbReference type="ARBA" id="ARBA00023163"/>
    </source>
</evidence>
<feature type="compositionally biased region" description="Basic and acidic residues" evidence="12">
    <location>
        <begin position="239"/>
        <end position="255"/>
    </location>
</feature>
<feature type="region of interest" description="Disordered" evidence="12">
    <location>
        <begin position="239"/>
        <end position="273"/>
    </location>
</feature>
<feature type="domain" description="C2H2-type" evidence="13">
    <location>
        <begin position="1141"/>
        <end position="1164"/>
    </location>
</feature>
<feature type="compositionally biased region" description="Polar residues" evidence="12">
    <location>
        <begin position="103"/>
        <end position="113"/>
    </location>
</feature>
<dbReference type="GO" id="GO:0005634">
    <property type="term" value="C:nucleus"/>
    <property type="evidence" value="ECO:0007669"/>
    <property type="project" value="UniProtKB-SubCell"/>
</dbReference>
<dbReference type="InterPro" id="IPR056438">
    <property type="entry name" value="Znf-C2H2_CTCF"/>
</dbReference>
<keyword evidence="8" id="KW-0804">Transcription</keyword>
<evidence type="ECO:0000256" key="6">
    <source>
        <dbReference type="ARBA" id="ARBA00023015"/>
    </source>
</evidence>
<dbReference type="EMBL" id="NEDP02002420">
    <property type="protein sequence ID" value="OWF50873.1"/>
    <property type="molecule type" value="Genomic_DNA"/>
</dbReference>
<protein>
    <submittedName>
        <fullName evidence="14">Zinc finger protein ZFAT</fullName>
    </submittedName>
</protein>
<sequence>MPADMFICGSCHANFSDIDNFVQHKKEPCEPVNNDTEIFTETTDGTTETIIPLNVESLNNAMMTCTEPSDGSEPQTVIIIQGGSGEATDISQTITMQGTFSTAEDGQTTFSPVPNLPQTPAPGKKRGRPKQKGSARKQAGNKPPAKPSKPDIGSDGRFVCSSCKRSFTKERFFNTHKCMGTTDYVDLTRKQVMDLELDADEVEEDLEAKDDHVYHLEEDHPSDVEEEDNLDGDSDFKVKEHQKKAKEDDWDKPESTDGVQVLADPDVGNTRAEKPSDFITDLPIFTSEEEKLKFEQQMNVDLSGVDSMFKQHAIAQDLNEKAPMTTRMVTTSLSLFSCCVCEKIFKTLSHMRLHCLIHTDLKPFKCPKCRYASNSKGNLYTHMRKHTGQYYKCNDCSFKSVNKSHLLEHVATHKKNKEKCDICKKSYKTLKSMVNHIRKYHSSSIRGREYLATFLQNPTKGSTVIHQCHVCNRKFKKKVDRDRHLFVHDIKDIPSIQHCELCDYTASRKVYLDKHYQKHRVIYRCVKCHIKFLSTVRLIDHLTSVHLKVDLSNKWEELFEQCINYSLYLPEPDELLEMKEFINLPPELSSSVMKIEAKLNAELGVMCTDKSGDKIGAGDVNRGSRVVTEDIASVAIPNSQEQAGETDCAGQGDHNSMSEHESLLVDCATGKSVDNTETLEDNSKNVDNAEVNDKEVTTLEESMETEATPADVDDVVPETASSPADVDVVVRETASSPADIDAVPEIGASPADGDVVAETDNGETSTLDGEEELDEEDDELDESQLEELGNIDGTDGTEGTEGPGGKIASKDLIQRMGYHMMTMDIFHKMRETFGTEECEYCGKLYYNKVDFDTHLRTHTGDKPFPCSICGYRGLTKENLSRHKEKEHEKLTFPCKDCNFEFVANSRSQLWNHTMKHRGLHEAMGIECPTCKSKFENMKKLKAHFSDGHTDLNLDEQLKVTGYKEFKHRTQGKMGRRSYKCPYCDKVFIRANSELQKHIWIHEGIKPYKCPLCTYSCRSKNNLQAHMLRHTEEKPYSCSECGKAYKSQTALRWHVRSHKDGKLFKCDRCPYEATQRSHLKRHLQTHDVVKRFMCMHCEFSANTVGYMKIHYTRHHKGETFEYPNTSGVEVDKRVVMVDSQAYRCLSCDYLFGNMSDLKRHLKIRHHLQVQQIQGLDKVPLSEVQVLQCTDEALASTIVEQISEGETTTDVIEPSQTMETNDLDEKTQSAVSLLQQIIDMSQQGSQPFTVQGEDGQMVSVNPETIIVQQEGEEVLLTEGGAGLDGNQQYVIQYVTPDGTEFDQLDQASLVEVQTIPEEVETIQTSIVMEEANVSMET</sequence>
<comment type="subcellular location">
    <subcellularLocation>
        <location evidence="1">Nucleus</location>
    </subcellularLocation>
</comment>
<dbReference type="Gene3D" id="3.30.160.60">
    <property type="entry name" value="Classic Zinc Finger"/>
    <property type="match status" value="10"/>
</dbReference>
<accession>A0A210QQ60</accession>
<reference evidence="14 15" key="1">
    <citation type="journal article" date="2017" name="Nat. Ecol. Evol.">
        <title>Scallop genome provides insights into evolution of bilaterian karyotype and development.</title>
        <authorList>
            <person name="Wang S."/>
            <person name="Zhang J."/>
            <person name="Jiao W."/>
            <person name="Li J."/>
            <person name="Xun X."/>
            <person name="Sun Y."/>
            <person name="Guo X."/>
            <person name="Huan P."/>
            <person name="Dong B."/>
            <person name="Zhang L."/>
            <person name="Hu X."/>
            <person name="Sun X."/>
            <person name="Wang J."/>
            <person name="Zhao C."/>
            <person name="Wang Y."/>
            <person name="Wang D."/>
            <person name="Huang X."/>
            <person name="Wang R."/>
            <person name="Lv J."/>
            <person name="Li Y."/>
            <person name="Zhang Z."/>
            <person name="Liu B."/>
            <person name="Lu W."/>
            <person name="Hui Y."/>
            <person name="Liang J."/>
            <person name="Zhou Z."/>
            <person name="Hou R."/>
            <person name="Li X."/>
            <person name="Liu Y."/>
            <person name="Li H."/>
            <person name="Ning X."/>
            <person name="Lin Y."/>
            <person name="Zhao L."/>
            <person name="Xing Q."/>
            <person name="Dou J."/>
            <person name="Li Y."/>
            <person name="Mao J."/>
            <person name="Guo H."/>
            <person name="Dou H."/>
            <person name="Li T."/>
            <person name="Mu C."/>
            <person name="Jiang W."/>
            <person name="Fu Q."/>
            <person name="Fu X."/>
            <person name="Miao Y."/>
            <person name="Liu J."/>
            <person name="Yu Q."/>
            <person name="Li R."/>
            <person name="Liao H."/>
            <person name="Li X."/>
            <person name="Kong Y."/>
            <person name="Jiang Z."/>
            <person name="Chourrout D."/>
            <person name="Li R."/>
            <person name="Bao Z."/>
        </authorList>
    </citation>
    <scope>NUCLEOTIDE SEQUENCE [LARGE SCALE GENOMIC DNA]</scope>
    <source>
        <strain evidence="14 15">PY_sf001</strain>
    </source>
</reference>
<feature type="domain" description="C2H2-type" evidence="13">
    <location>
        <begin position="836"/>
        <end position="863"/>
    </location>
</feature>
<dbReference type="OrthoDB" id="10015593at2759"/>
<evidence type="ECO:0000256" key="12">
    <source>
        <dbReference type="SAM" id="MobiDB-lite"/>
    </source>
</evidence>
<feature type="compositionally biased region" description="Acidic residues" evidence="12">
    <location>
        <begin position="224"/>
        <end position="233"/>
    </location>
</feature>
<organism evidence="14 15">
    <name type="scientific">Mizuhopecten yessoensis</name>
    <name type="common">Japanese scallop</name>
    <name type="synonym">Patinopecten yessoensis</name>
    <dbReference type="NCBI Taxonomy" id="6573"/>
    <lineage>
        <taxon>Eukaryota</taxon>
        <taxon>Metazoa</taxon>
        <taxon>Spiralia</taxon>
        <taxon>Lophotrochozoa</taxon>
        <taxon>Mollusca</taxon>
        <taxon>Bivalvia</taxon>
        <taxon>Autobranchia</taxon>
        <taxon>Pteriomorphia</taxon>
        <taxon>Pectinida</taxon>
        <taxon>Pectinoidea</taxon>
        <taxon>Pectinidae</taxon>
        <taxon>Mizuhopecten</taxon>
    </lineage>
</organism>
<dbReference type="Pfam" id="PF23611">
    <property type="entry name" value="zf-C2H2_16"/>
    <property type="match status" value="1"/>
</dbReference>
<dbReference type="SUPFAM" id="SSF57667">
    <property type="entry name" value="beta-beta-alpha zinc fingers"/>
    <property type="match status" value="5"/>
</dbReference>
<name>A0A210QQ60_MIZYE</name>
<feature type="region of interest" description="Disordered" evidence="12">
    <location>
        <begin position="636"/>
        <end position="656"/>
    </location>
</feature>
<dbReference type="InterPro" id="IPR013087">
    <property type="entry name" value="Znf_C2H2_type"/>
</dbReference>
<dbReference type="FunFam" id="3.30.160.60:FF:000446">
    <property type="entry name" value="Zinc finger protein"/>
    <property type="match status" value="1"/>
</dbReference>
<keyword evidence="5" id="KW-0862">Zinc</keyword>
<feature type="domain" description="C2H2-type" evidence="13">
    <location>
        <begin position="364"/>
        <end position="391"/>
    </location>
</feature>
<feature type="domain" description="C2H2-type" evidence="13">
    <location>
        <begin position="336"/>
        <end position="363"/>
    </location>
</feature>
<evidence type="ECO:0000259" key="13">
    <source>
        <dbReference type="PROSITE" id="PS50157"/>
    </source>
</evidence>
<comment type="caution">
    <text evidence="14">The sequence shown here is derived from an EMBL/GenBank/DDBJ whole genome shotgun (WGS) entry which is preliminary data.</text>
</comment>
<evidence type="ECO:0000256" key="5">
    <source>
        <dbReference type="ARBA" id="ARBA00022833"/>
    </source>
</evidence>
<feature type="region of interest" description="Disordered" evidence="12">
    <location>
        <begin position="735"/>
        <end position="782"/>
    </location>
</feature>
<evidence type="ECO:0000256" key="1">
    <source>
        <dbReference type="ARBA" id="ARBA00004123"/>
    </source>
</evidence>
<feature type="domain" description="C2H2-type" evidence="13">
    <location>
        <begin position="391"/>
        <end position="418"/>
    </location>
</feature>
<evidence type="ECO:0000256" key="3">
    <source>
        <dbReference type="ARBA" id="ARBA00022737"/>
    </source>
</evidence>
<dbReference type="PROSITE" id="PS00028">
    <property type="entry name" value="ZINC_FINGER_C2H2_1"/>
    <property type="match status" value="8"/>
</dbReference>
<dbReference type="FunFam" id="3.30.160.60:FF:000358">
    <property type="entry name" value="zinc finger protein 24"/>
    <property type="match status" value="1"/>
</dbReference>
<proteinExistence type="predicted"/>
<feature type="coiled-coil region" evidence="11">
    <location>
        <begin position="185"/>
        <end position="212"/>
    </location>
</feature>
<dbReference type="GO" id="GO:0000981">
    <property type="term" value="F:DNA-binding transcription factor activity, RNA polymerase II-specific"/>
    <property type="evidence" value="ECO:0007669"/>
    <property type="project" value="TreeGrafter"/>
</dbReference>
<keyword evidence="3" id="KW-0677">Repeat</keyword>
<evidence type="ECO:0000256" key="10">
    <source>
        <dbReference type="PROSITE-ProRule" id="PRU00042"/>
    </source>
</evidence>
<dbReference type="GO" id="GO:0043565">
    <property type="term" value="F:sequence-specific DNA binding"/>
    <property type="evidence" value="ECO:0007669"/>
    <property type="project" value="TreeGrafter"/>
</dbReference>
<dbReference type="PANTHER" id="PTHR24408">
    <property type="entry name" value="ZINC FINGER PROTEIN"/>
    <property type="match status" value="1"/>
</dbReference>
<feature type="compositionally biased region" description="Basic residues" evidence="12">
    <location>
        <begin position="123"/>
        <end position="135"/>
    </location>
</feature>
<dbReference type="PROSITE" id="PS50157">
    <property type="entry name" value="ZINC_FINGER_C2H2_2"/>
    <property type="match status" value="10"/>
</dbReference>